<feature type="region of interest" description="Disordered" evidence="1">
    <location>
        <begin position="152"/>
        <end position="185"/>
    </location>
</feature>
<dbReference type="PROSITE" id="PS50090">
    <property type="entry name" value="MYB_LIKE"/>
    <property type="match status" value="3"/>
</dbReference>
<feature type="domain" description="Myb-like" evidence="2">
    <location>
        <begin position="2"/>
        <end position="57"/>
    </location>
</feature>
<dbReference type="CDD" id="cd00167">
    <property type="entry name" value="SANT"/>
    <property type="match status" value="3"/>
</dbReference>
<evidence type="ECO:0000313" key="4">
    <source>
        <dbReference type="EMBL" id="KAK7951095.1"/>
    </source>
</evidence>
<feature type="domain" description="Myb-like" evidence="2">
    <location>
        <begin position="62"/>
        <end position="107"/>
    </location>
</feature>
<dbReference type="SMART" id="SM00717">
    <property type="entry name" value="SANT"/>
    <property type="match status" value="3"/>
</dbReference>
<dbReference type="RefSeq" id="XP_066699157.1">
    <property type="nucleotide sequence ID" value="XM_066843045.1"/>
</dbReference>
<dbReference type="InterPro" id="IPR009057">
    <property type="entry name" value="Homeodomain-like_sf"/>
</dbReference>
<feature type="compositionally biased region" description="Basic residues" evidence="1">
    <location>
        <begin position="161"/>
        <end position="170"/>
    </location>
</feature>
<comment type="caution">
    <text evidence="4">The sequence shown here is derived from an EMBL/GenBank/DDBJ whole genome shotgun (WGS) entry which is preliminary data.</text>
</comment>
<evidence type="ECO:0000259" key="2">
    <source>
        <dbReference type="PROSITE" id="PS50090"/>
    </source>
</evidence>
<dbReference type="InterPro" id="IPR001005">
    <property type="entry name" value="SANT/Myb"/>
</dbReference>
<organism evidence="4 5">
    <name type="scientific">Apiospora aurea</name>
    <dbReference type="NCBI Taxonomy" id="335848"/>
    <lineage>
        <taxon>Eukaryota</taxon>
        <taxon>Fungi</taxon>
        <taxon>Dikarya</taxon>
        <taxon>Ascomycota</taxon>
        <taxon>Pezizomycotina</taxon>
        <taxon>Sordariomycetes</taxon>
        <taxon>Xylariomycetidae</taxon>
        <taxon>Amphisphaeriales</taxon>
        <taxon>Apiosporaceae</taxon>
        <taxon>Apiospora</taxon>
    </lineage>
</organism>
<feature type="domain" description="Myb-like" evidence="2">
    <location>
        <begin position="108"/>
        <end position="154"/>
    </location>
</feature>
<evidence type="ECO:0000256" key="1">
    <source>
        <dbReference type="SAM" id="MobiDB-lite"/>
    </source>
</evidence>
<dbReference type="Pfam" id="PF00249">
    <property type="entry name" value="Myb_DNA-binding"/>
    <property type="match status" value="1"/>
</dbReference>
<dbReference type="Proteomes" id="UP001391051">
    <property type="component" value="Unassembled WGS sequence"/>
</dbReference>
<dbReference type="Gene3D" id="1.10.10.60">
    <property type="entry name" value="Homeodomain-like"/>
    <property type="match status" value="3"/>
</dbReference>
<dbReference type="EMBL" id="JAQQWE010000005">
    <property type="protein sequence ID" value="KAK7951095.1"/>
    <property type="molecule type" value="Genomic_DNA"/>
</dbReference>
<feature type="domain" description="HTH myb-type" evidence="3">
    <location>
        <begin position="112"/>
        <end position="162"/>
    </location>
</feature>
<accession>A0ABR1QAT4</accession>
<dbReference type="InterPro" id="IPR050560">
    <property type="entry name" value="MYB_TF"/>
</dbReference>
<feature type="domain" description="HTH myb-type" evidence="3">
    <location>
        <begin position="1"/>
        <end position="56"/>
    </location>
</feature>
<dbReference type="PANTHER" id="PTHR45614:SF265">
    <property type="entry name" value="MYB-LIKE DOMAIN-CONTAINING PROTEIN-RELATED"/>
    <property type="match status" value="1"/>
</dbReference>
<sequence length="396" mass="45391">MSSKRERRWWTEEEDQILKAGVESQSEVNSLMSWNEIAAMLPRRTNKDCRKRWYKVRSDFIKGTWSREEDRKLQQAVQQHGLKWALVSRDVESRNADQCAKRWQHGLRPDLKHTPWQPEEDEKLLQAMDKHGNKWKKIATLDLPNRSSHDIRNRSVVLSRREKRLSKKGHGTAAHCQDQAASQPGLRCRTLDDMLQSQGGDEVNDEDTAPESEDDDGCDDYDDSGVSDISYHSQLQSPSSDIHMDSGFPSGAASPRPRRSHSIQEGSNMVAADDHDWTRLTMLQEQLLKAEQLQQLHQLQQVQATPPPTPVTPTWYEMPGVSDATVTTPKNGYPSYLPMSVMPFPTLAQDNMTDEIYLGIFDNYVHSNETGPMDFRPQVNHDWRYEMGYTADPFVG</sequence>
<evidence type="ECO:0000259" key="3">
    <source>
        <dbReference type="PROSITE" id="PS51294"/>
    </source>
</evidence>
<proteinExistence type="predicted"/>
<dbReference type="SUPFAM" id="SSF46689">
    <property type="entry name" value="Homeodomain-like"/>
    <property type="match status" value="2"/>
</dbReference>
<dbReference type="PROSITE" id="PS51294">
    <property type="entry name" value="HTH_MYB"/>
    <property type="match status" value="3"/>
</dbReference>
<feature type="domain" description="HTH myb-type" evidence="3">
    <location>
        <begin position="57"/>
        <end position="111"/>
    </location>
</feature>
<dbReference type="PANTHER" id="PTHR45614">
    <property type="entry name" value="MYB PROTEIN-RELATED"/>
    <property type="match status" value="1"/>
</dbReference>
<dbReference type="InterPro" id="IPR017930">
    <property type="entry name" value="Myb_dom"/>
</dbReference>
<gene>
    <name evidence="4" type="ORF">PG986_006823</name>
</gene>
<reference evidence="4 5" key="1">
    <citation type="submission" date="2023-01" db="EMBL/GenBank/DDBJ databases">
        <title>Analysis of 21 Apiospora genomes using comparative genomics revels a genus with tremendous synthesis potential of carbohydrate active enzymes and secondary metabolites.</title>
        <authorList>
            <person name="Sorensen T."/>
        </authorList>
    </citation>
    <scope>NUCLEOTIDE SEQUENCE [LARGE SCALE GENOMIC DNA]</scope>
    <source>
        <strain evidence="4 5">CBS 24483</strain>
    </source>
</reference>
<name>A0ABR1QAT4_9PEZI</name>
<dbReference type="GeneID" id="92076107"/>
<evidence type="ECO:0000313" key="5">
    <source>
        <dbReference type="Proteomes" id="UP001391051"/>
    </source>
</evidence>
<protein>
    <submittedName>
        <fullName evidence="4">Homeodomain-like protein</fullName>
    </submittedName>
</protein>
<feature type="region of interest" description="Disordered" evidence="1">
    <location>
        <begin position="197"/>
        <end position="270"/>
    </location>
</feature>
<dbReference type="Pfam" id="PF13921">
    <property type="entry name" value="Myb_DNA-bind_6"/>
    <property type="match status" value="1"/>
</dbReference>
<keyword evidence="5" id="KW-1185">Reference proteome</keyword>
<feature type="compositionally biased region" description="Acidic residues" evidence="1">
    <location>
        <begin position="202"/>
        <end position="225"/>
    </location>
</feature>